<keyword evidence="2" id="KW-1185">Reference proteome</keyword>
<gene>
    <name evidence="1" type="ORF">QAD02_021317</name>
</gene>
<proteinExistence type="predicted"/>
<comment type="caution">
    <text evidence="1">The sequence shown here is derived from an EMBL/GenBank/DDBJ whole genome shotgun (WGS) entry which is preliminary data.</text>
</comment>
<dbReference type="EMBL" id="CM056741">
    <property type="protein sequence ID" value="KAJ8685524.1"/>
    <property type="molecule type" value="Genomic_DNA"/>
</dbReference>
<evidence type="ECO:0000313" key="1">
    <source>
        <dbReference type="EMBL" id="KAJ8685524.1"/>
    </source>
</evidence>
<evidence type="ECO:0000313" key="2">
    <source>
        <dbReference type="Proteomes" id="UP001239111"/>
    </source>
</evidence>
<name>A0ACC2PPK0_9HYME</name>
<reference evidence="1" key="1">
    <citation type="submission" date="2023-04" db="EMBL/GenBank/DDBJ databases">
        <title>A chromosome-level genome assembly of the parasitoid wasp Eretmocerus hayati.</title>
        <authorList>
            <person name="Zhong Y."/>
            <person name="Liu S."/>
            <person name="Liu Y."/>
        </authorList>
    </citation>
    <scope>NUCLEOTIDE SEQUENCE</scope>
    <source>
        <strain evidence="1">ZJU_SS_LIU_2023</strain>
    </source>
</reference>
<organism evidence="1 2">
    <name type="scientific">Eretmocerus hayati</name>
    <dbReference type="NCBI Taxonomy" id="131215"/>
    <lineage>
        <taxon>Eukaryota</taxon>
        <taxon>Metazoa</taxon>
        <taxon>Ecdysozoa</taxon>
        <taxon>Arthropoda</taxon>
        <taxon>Hexapoda</taxon>
        <taxon>Insecta</taxon>
        <taxon>Pterygota</taxon>
        <taxon>Neoptera</taxon>
        <taxon>Endopterygota</taxon>
        <taxon>Hymenoptera</taxon>
        <taxon>Apocrita</taxon>
        <taxon>Proctotrupomorpha</taxon>
        <taxon>Chalcidoidea</taxon>
        <taxon>Aphelinidae</taxon>
        <taxon>Aphelininae</taxon>
        <taxon>Eretmocerus</taxon>
    </lineage>
</organism>
<protein>
    <submittedName>
        <fullName evidence="1">Uncharacterized protein</fullName>
    </submittedName>
</protein>
<accession>A0ACC2PPK0</accession>
<dbReference type="Proteomes" id="UP001239111">
    <property type="component" value="Chromosome 1"/>
</dbReference>
<sequence>MDDFDDIDFGLDDMDRLFDMDRFFDMEVDEDNLRRERIPKRYVRDYQNPFEYWREDEFTNRYRFSKAVVMHYILPLIRDALDLVNSNRGLPVSPEIQLTIGLRYYATNCFQKANGDIHGYSHSTVCLIVRRVSVALAGLFNRFVQLPTREEQRVNAQLFHEVAGMRSIFALLDGVLVKIASPGKAIAEIFRCRKGYFALNVVAIVDAKGSFRFMDVRHPGSVHNQTGVDRSALKLLFDTGLLEGIILGDPGYGCQTYLFTPIPNPVNQAEKSFNESLITTRSFIERSFGRWKRKFPCLKLGLSTKLDTSIAKICALAVLWNIHMDLNYPNQWESEDFQIKQEAFAEPPRPGMNGFQYRREYAVRYFS</sequence>